<feature type="transmembrane region" description="Helical" evidence="2">
    <location>
        <begin position="679"/>
        <end position="703"/>
    </location>
</feature>
<keyword evidence="4" id="KW-1185">Reference proteome</keyword>
<dbReference type="OrthoDB" id="270720at2759"/>
<feature type="transmembrane region" description="Helical" evidence="2">
    <location>
        <begin position="315"/>
        <end position="336"/>
    </location>
</feature>
<dbReference type="RefSeq" id="XP_028884034.1">
    <property type="nucleotide sequence ID" value="XM_029024727.1"/>
</dbReference>
<feature type="transmembrane region" description="Helical" evidence="2">
    <location>
        <begin position="597"/>
        <end position="618"/>
    </location>
</feature>
<dbReference type="Proteomes" id="UP000192257">
    <property type="component" value="Unassembled WGS sequence"/>
</dbReference>
<gene>
    <name evidence="3" type="ORF">TM35_000102360</name>
</gene>
<evidence type="ECO:0000256" key="1">
    <source>
        <dbReference type="SAM" id="MobiDB-lite"/>
    </source>
</evidence>
<feature type="compositionally biased region" description="Basic and acidic residues" evidence="1">
    <location>
        <begin position="171"/>
        <end position="181"/>
    </location>
</feature>
<sequence length="706" mass="77741">MPGEPVSGVLRYPDGAVYEGGVAAGAPAGRGACVFASGAVVVGNFVAGVAEGPAAVLLPGGVLFTGTLQHARAHGDGIYLTRNTLTRGRWVHGALQQHVAEPANRNTAAHLLAPMVELLGKQLTHLTQYAHKEAITVNTTATPCEPLVQLSEIDYYNSHKIYEEEEEEEKQDPQFSEKEQRGTCTVPTRAPSQGSTLGGGTPPPLFPTEPNGSFSYGTLRKRTVRVDSQHQEKGGIRNILVTGASPQAIFASAAPAANEFFSFQRFMKYCVLFLFPFLSVPQLPFSPIRSATLEMEREFVVSGAPLLRKLDPPVISLYIIAVAMCCHIAAIAIVAAKVDVSNVSNGHLTTTEMAIPCVLWVTHACICAGYNSYMRVAHALERLDRRLTPRLSAFAAGIVDTKTKVCIYTWDDEGRSMVTNRHYRYRWVGISVFIGILMGFAGPITRAGFGHPLFGNDKYERAGELLVFASVLLFSAALAYYVLKMIDMQRQILEQMRVLTRLAYLEDRSIMHPSESLHERFNFEEPLNTGDVFNGVTGWYVVRSIVLYAATCSNHAARSSAMSIYFLLVFCCFIVSIGDIIYMVASGNARNGRYYSVGHTYAIILCISWGVMLLRYMYICVRTGIERARHLYLLDVASLYHRLKPNLTDSSADIIGACSKMVKDHDQLPCIFSIQITPLFLACMVLIHMLALVVVVVDVYLAIHFR</sequence>
<proteinExistence type="predicted"/>
<accession>A0A1X0NZJ8</accession>
<feature type="compositionally biased region" description="Polar residues" evidence="1">
    <location>
        <begin position="182"/>
        <end position="193"/>
    </location>
</feature>
<keyword evidence="2" id="KW-1133">Transmembrane helix</keyword>
<feature type="transmembrane region" description="Helical" evidence="2">
    <location>
        <begin position="425"/>
        <end position="445"/>
    </location>
</feature>
<evidence type="ECO:0000313" key="3">
    <source>
        <dbReference type="EMBL" id="ORC89968.1"/>
    </source>
</evidence>
<dbReference type="GeneID" id="39984507"/>
<feature type="transmembrane region" description="Helical" evidence="2">
    <location>
        <begin position="564"/>
        <end position="585"/>
    </location>
</feature>
<evidence type="ECO:0000256" key="2">
    <source>
        <dbReference type="SAM" id="Phobius"/>
    </source>
</evidence>
<dbReference type="STRING" id="67003.A0A1X0NZJ8"/>
<dbReference type="AlphaFoldDB" id="A0A1X0NZJ8"/>
<protein>
    <submittedName>
        <fullName evidence="3">Uncharacterized protein</fullName>
    </submittedName>
</protein>
<feature type="transmembrane region" description="Helical" evidence="2">
    <location>
        <begin position="266"/>
        <end position="285"/>
    </location>
</feature>
<keyword evidence="2" id="KW-0472">Membrane</keyword>
<reference evidence="3 4" key="1">
    <citation type="submission" date="2017-03" db="EMBL/GenBank/DDBJ databases">
        <title>An alternative strategy for trypanosome survival in the mammalian bloodstream revealed through genome and transcriptome analysis of the ubiquitous bovine parasite Trypanosoma (Megatrypanum) theileri.</title>
        <authorList>
            <person name="Kelly S."/>
            <person name="Ivens A."/>
            <person name="Mott A."/>
            <person name="O'Neill E."/>
            <person name="Emms D."/>
            <person name="Macleod O."/>
            <person name="Voorheis P."/>
            <person name="Matthews J."/>
            <person name="Matthews K."/>
            <person name="Carrington M."/>
        </authorList>
    </citation>
    <scope>NUCLEOTIDE SEQUENCE [LARGE SCALE GENOMIC DNA]</scope>
    <source>
        <strain evidence="3">Edinburgh</strain>
    </source>
</reference>
<dbReference type="VEuPathDB" id="TriTrypDB:TM35_000102360"/>
<keyword evidence="2" id="KW-0812">Transmembrane</keyword>
<feature type="transmembrane region" description="Helical" evidence="2">
    <location>
        <begin position="465"/>
        <end position="483"/>
    </location>
</feature>
<dbReference type="EMBL" id="NBCO01000010">
    <property type="protein sequence ID" value="ORC89968.1"/>
    <property type="molecule type" value="Genomic_DNA"/>
</dbReference>
<feature type="region of interest" description="Disordered" evidence="1">
    <location>
        <begin position="163"/>
        <end position="204"/>
    </location>
</feature>
<dbReference type="SUPFAM" id="SSF82185">
    <property type="entry name" value="Histone H3 K4-specific methyltransferase SET7/9 N-terminal domain"/>
    <property type="match status" value="1"/>
</dbReference>
<name>A0A1X0NZJ8_9TRYP</name>
<comment type="caution">
    <text evidence="3">The sequence shown here is derived from an EMBL/GenBank/DDBJ whole genome shotgun (WGS) entry which is preliminary data.</text>
</comment>
<evidence type="ECO:0000313" key="4">
    <source>
        <dbReference type="Proteomes" id="UP000192257"/>
    </source>
</evidence>
<organism evidence="3 4">
    <name type="scientific">Trypanosoma theileri</name>
    <dbReference type="NCBI Taxonomy" id="67003"/>
    <lineage>
        <taxon>Eukaryota</taxon>
        <taxon>Discoba</taxon>
        <taxon>Euglenozoa</taxon>
        <taxon>Kinetoplastea</taxon>
        <taxon>Metakinetoplastina</taxon>
        <taxon>Trypanosomatida</taxon>
        <taxon>Trypanosomatidae</taxon>
        <taxon>Trypanosoma</taxon>
    </lineage>
</organism>